<protein>
    <submittedName>
        <fullName evidence="2">Nickel ABC transporter substrate-binding protein</fullName>
    </submittedName>
</protein>
<dbReference type="Proteomes" id="UP000635983">
    <property type="component" value="Unassembled WGS sequence"/>
</dbReference>
<dbReference type="Pfam" id="PF10670">
    <property type="entry name" value="DUF4198"/>
    <property type="match status" value="1"/>
</dbReference>
<comment type="caution">
    <text evidence="2">The sequence shown here is derived from an EMBL/GenBank/DDBJ whole genome shotgun (WGS) entry which is preliminary data.</text>
</comment>
<dbReference type="AlphaFoldDB" id="A0A917V0U2"/>
<keyword evidence="3" id="KW-1185">Reference proteome</keyword>
<dbReference type="InterPro" id="IPR019613">
    <property type="entry name" value="DUF4198"/>
</dbReference>
<proteinExistence type="predicted"/>
<dbReference type="RefSeq" id="WP_188985665.1">
    <property type="nucleotide sequence ID" value="NZ_BMPO01000011.1"/>
</dbReference>
<evidence type="ECO:0000313" key="2">
    <source>
        <dbReference type="EMBL" id="GGK08574.1"/>
    </source>
</evidence>
<accession>A0A917V0U2</accession>
<evidence type="ECO:0000256" key="1">
    <source>
        <dbReference type="SAM" id="SignalP"/>
    </source>
</evidence>
<reference evidence="2" key="1">
    <citation type="journal article" date="2014" name="Int. J. Syst. Evol. Microbiol.">
        <title>Complete genome sequence of Corynebacterium casei LMG S-19264T (=DSM 44701T), isolated from a smear-ripened cheese.</title>
        <authorList>
            <consortium name="US DOE Joint Genome Institute (JGI-PGF)"/>
            <person name="Walter F."/>
            <person name="Albersmeier A."/>
            <person name="Kalinowski J."/>
            <person name="Ruckert C."/>
        </authorList>
    </citation>
    <scope>NUCLEOTIDE SEQUENCE</scope>
    <source>
        <strain evidence="2">JCM 30078</strain>
    </source>
</reference>
<name>A0A917V0U2_9PSED</name>
<dbReference type="EMBL" id="BMPO01000011">
    <property type="protein sequence ID" value="GGK08574.1"/>
    <property type="molecule type" value="Genomic_DNA"/>
</dbReference>
<feature type="chain" id="PRO_5037333762" evidence="1">
    <location>
        <begin position="22"/>
        <end position="240"/>
    </location>
</feature>
<sequence>MKHALPLLAAMSIFSTQAALAHGIWTEQRYGHLEVVYGHGAEDEAYAPEKVKGVWAYDHSGHLIPVTVERLEDHARLKPIAHPAVLTVSYDNGIWSKNKDGKSFNAPRSEVPGAVSSSRSYKYSLAILEPHAHIPEHLKLAMVIRPLKDPMEVGVGNPLPVEVTIDGKPAANIALLDDYRGTADASSVKTDAQGRADIVIRNSGLNIIAAQARVPAAGEEGITERSLFTSLTFAGEAHHH</sequence>
<reference evidence="2" key="2">
    <citation type="submission" date="2020-09" db="EMBL/GenBank/DDBJ databases">
        <authorList>
            <person name="Sun Q."/>
            <person name="Ohkuma M."/>
        </authorList>
    </citation>
    <scope>NUCLEOTIDE SEQUENCE</scope>
    <source>
        <strain evidence="2">JCM 30078</strain>
    </source>
</reference>
<gene>
    <name evidence="2" type="ORF">GCM10009304_38340</name>
</gene>
<feature type="signal peptide" evidence="1">
    <location>
        <begin position="1"/>
        <end position="21"/>
    </location>
</feature>
<keyword evidence="1" id="KW-0732">Signal</keyword>
<organism evidence="2 3">
    <name type="scientific">Pseudomonas matsuisoli</name>
    <dbReference type="NCBI Taxonomy" id="1515666"/>
    <lineage>
        <taxon>Bacteria</taxon>
        <taxon>Pseudomonadati</taxon>
        <taxon>Pseudomonadota</taxon>
        <taxon>Gammaproteobacteria</taxon>
        <taxon>Pseudomonadales</taxon>
        <taxon>Pseudomonadaceae</taxon>
        <taxon>Pseudomonas</taxon>
    </lineage>
</organism>
<evidence type="ECO:0000313" key="3">
    <source>
        <dbReference type="Proteomes" id="UP000635983"/>
    </source>
</evidence>